<feature type="chain" id="PRO_5014495402" description="Outer membrane lipoprotein Blc" evidence="12">
    <location>
        <begin position="19"/>
        <end position="172"/>
    </location>
</feature>
<keyword evidence="16" id="KW-1185">Reference proteome</keyword>
<dbReference type="Pfam" id="PF08212">
    <property type="entry name" value="Lipocalin_2"/>
    <property type="match status" value="1"/>
</dbReference>
<feature type="lipid moiety-binding region" description="S-diacylglycerol cysteine" evidence="13">
    <location>
        <position position="16"/>
    </location>
</feature>
<evidence type="ECO:0000313" key="16">
    <source>
        <dbReference type="Proteomes" id="UP000235005"/>
    </source>
</evidence>
<organism evidence="15 16">
    <name type="scientific">Pseudohalioglobus lutimaris</name>
    <dbReference type="NCBI Taxonomy" id="1737061"/>
    <lineage>
        <taxon>Bacteria</taxon>
        <taxon>Pseudomonadati</taxon>
        <taxon>Pseudomonadota</taxon>
        <taxon>Gammaproteobacteria</taxon>
        <taxon>Cellvibrionales</taxon>
        <taxon>Halieaceae</taxon>
        <taxon>Pseudohalioglobus</taxon>
    </lineage>
</organism>
<dbReference type="InterPro" id="IPR000566">
    <property type="entry name" value="Lipocln_cytosolic_FA-bd_dom"/>
</dbReference>
<dbReference type="InterPro" id="IPR012674">
    <property type="entry name" value="Calycin"/>
</dbReference>
<evidence type="ECO:0000256" key="5">
    <source>
        <dbReference type="ARBA" id="ARBA00023121"/>
    </source>
</evidence>
<evidence type="ECO:0000256" key="10">
    <source>
        <dbReference type="ARBA" id="ARBA00057024"/>
    </source>
</evidence>
<evidence type="ECO:0000256" key="3">
    <source>
        <dbReference type="ARBA" id="ARBA00011738"/>
    </source>
</evidence>
<feature type="domain" description="Lipocalin/cytosolic fatty-acid binding" evidence="14">
    <location>
        <begin position="30"/>
        <end position="168"/>
    </location>
</feature>
<keyword evidence="7 13" id="KW-0564">Palmitate</keyword>
<feature type="lipid moiety-binding region" description="N-palmitoyl cysteine" evidence="13">
    <location>
        <position position="16"/>
    </location>
</feature>
<comment type="subunit">
    <text evidence="3 12">Homodimer.</text>
</comment>
<evidence type="ECO:0000256" key="4">
    <source>
        <dbReference type="ARBA" id="ARBA00022729"/>
    </source>
</evidence>
<name>A0A2N5WXX0_9GAMM</name>
<evidence type="ECO:0000256" key="2">
    <source>
        <dbReference type="ARBA" id="ARBA00006889"/>
    </source>
</evidence>
<dbReference type="InterPro" id="IPR022271">
    <property type="entry name" value="Lipocalin_ApoD"/>
</dbReference>
<keyword evidence="8 12" id="KW-0998">Cell outer membrane</keyword>
<dbReference type="PRINTS" id="PR01171">
    <property type="entry name" value="BCTLIPOCALIN"/>
</dbReference>
<keyword evidence="4 12" id="KW-0732">Signal</keyword>
<dbReference type="AlphaFoldDB" id="A0A2N5WXX0"/>
<dbReference type="OrthoDB" id="9793905at2"/>
<dbReference type="PANTHER" id="PTHR10612">
    <property type="entry name" value="APOLIPOPROTEIN D"/>
    <property type="match status" value="1"/>
</dbReference>
<dbReference type="InterPro" id="IPR047202">
    <property type="entry name" value="Lipocalin_Blc-like_dom"/>
</dbReference>
<proteinExistence type="inferred from homology"/>
<dbReference type="RefSeq" id="WP_075998947.1">
    <property type="nucleotide sequence ID" value="NZ_PKUS01000039.1"/>
</dbReference>
<evidence type="ECO:0000256" key="11">
    <source>
        <dbReference type="ARBA" id="ARBA00071217"/>
    </source>
</evidence>
<comment type="subcellular location">
    <subcellularLocation>
        <location evidence="1">Cell outer membrane</location>
        <topology evidence="1">Lipid-anchor</topology>
    </subcellularLocation>
</comment>
<sequence>MRNAMLVFSLMLLSACLGMPEQVRPVTGFEAQRYMGKWYEIARLDHRFERGMTNVTADYTLQENGGVSVVNRGYLPQTGEWKEAVGKAYFVEQPDTAYLKVSFFGPFYGSYVVFGLDKEGYQHAFVSGPDHSYLWFLSRTPVVDEAVMDRFLEQAGKAGFDTGALILVDHGE</sequence>
<evidence type="ECO:0000259" key="14">
    <source>
        <dbReference type="Pfam" id="PF08212"/>
    </source>
</evidence>
<comment type="caution">
    <text evidence="15">The sequence shown here is derived from an EMBL/GenBank/DDBJ whole genome shotgun (WGS) entry which is preliminary data.</text>
</comment>
<dbReference type="GO" id="GO:0006950">
    <property type="term" value="P:response to stress"/>
    <property type="evidence" value="ECO:0007669"/>
    <property type="project" value="UniProtKB-ARBA"/>
</dbReference>
<keyword evidence="9 12" id="KW-0449">Lipoprotein</keyword>
<dbReference type="SUPFAM" id="SSF50814">
    <property type="entry name" value="Lipocalins"/>
    <property type="match status" value="1"/>
</dbReference>
<keyword evidence="6 12" id="KW-0472">Membrane</keyword>
<dbReference type="PROSITE" id="PS00213">
    <property type="entry name" value="LIPOCALIN"/>
    <property type="match status" value="1"/>
</dbReference>
<dbReference type="GO" id="GO:0008289">
    <property type="term" value="F:lipid binding"/>
    <property type="evidence" value="ECO:0007669"/>
    <property type="project" value="UniProtKB-UniRule"/>
</dbReference>
<dbReference type="Gene3D" id="2.40.128.20">
    <property type="match status" value="1"/>
</dbReference>
<dbReference type="InterPro" id="IPR002446">
    <property type="entry name" value="Lipocalin_bac"/>
</dbReference>
<dbReference type="PIRSF" id="PIRSF036893">
    <property type="entry name" value="Lipocalin_ApoD"/>
    <property type="match status" value="1"/>
</dbReference>
<dbReference type="Proteomes" id="UP000235005">
    <property type="component" value="Unassembled WGS sequence"/>
</dbReference>
<reference evidence="15 16" key="1">
    <citation type="submission" date="2018-01" db="EMBL/GenBank/DDBJ databases">
        <title>The draft genome sequence of Halioglobus lutimaris HF004.</title>
        <authorList>
            <person name="Du Z.-J."/>
            <person name="Shi M.-J."/>
        </authorList>
    </citation>
    <scope>NUCLEOTIDE SEQUENCE [LARGE SCALE GENOMIC DNA]</scope>
    <source>
        <strain evidence="15 16">HF004</strain>
    </source>
</reference>
<keyword evidence="5 12" id="KW-0446">Lipid-binding</keyword>
<dbReference type="InterPro" id="IPR022272">
    <property type="entry name" value="Lipocalin_CS"/>
</dbReference>
<dbReference type="PANTHER" id="PTHR10612:SF34">
    <property type="entry name" value="APOLIPOPROTEIN D"/>
    <property type="match status" value="1"/>
</dbReference>
<evidence type="ECO:0000256" key="13">
    <source>
        <dbReference type="PIRSR" id="PIRSR036893-52"/>
    </source>
</evidence>
<comment type="similarity">
    <text evidence="2 12">Belongs to the calycin superfamily. Lipocalin family.</text>
</comment>
<dbReference type="CDD" id="cd19438">
    <property type="entry name" value="lipocalin_Blc-like"/>
    <property type="match status" value="1"/>
</dbReference>
<gene>
    <name evidence="15" type="ORF">C0039_18835</name>
</gene>
<evidence type="ECO:0000256" key="6">
    <source>
        <dbReference type="ARBA" id="ARBA00023136"/>
    </source>
</evidence>
<evidence type="ECO:0000256" key="7">
    <source>
        <dbReference type="ARBA" id="ARBA00023139"/>
    </source>
</evidence>
<evidence type="ECO:0000256" key="12">
    <source>
        <dbReference type="PIRNR" id="PIRNR036893"/>
    </source>
</evidence>
<dbReference type="PROSITE" id="PS51257">
    <property type="entry name" value="PROKAR_LIPOPROTEIN"/>
    <property type="match status" value="1"/>
</dbReference>
<dbReference type="GO" id="GO:0009279">
    <property type="term" value="C:cell outer membrane"/>
    <property type="evidence" value="ECO:0007669"/>
    <property type="project" value="UniProtKB-SubCell"/>
</dbReference>
<evidence type="ECO:0000313" key="15">
    <source>
        <dbReference type="EMBL" id="PLW67075.1"/>
    </source>
</evidence>
<evidence type="ECO:0000256" key="8">
    <source>
        <dbReference type="ARBA" id="ARBA00023237"/>
    </source>
</evidence>
<evidence type="ECO:0000256" key="9">
    <source>
        <dbReference type="ARBA" id="ARBA00023288"/>
    </source>
</evidence>
<dbReference type="FunFam" id="2.40.128.20:FF:000002">
    <property type="entry name" value="Outer membrane lipoprotein Blc"/>
    <property type="match status" value="1"/>
</dbReference>
<evidence type="ECO:0000256" key="1">
    <source>
        <dbReference type="ARBA" id="ARBA00004459"/>
    </source>
</evidence>
<comment type="function">
    <text evidence="10 12">Involved in the storage or transport of lipids necessary for membrane maintenance under stressful conditions. Displays a binding preference for lysophospholipids.</text>
</comment>
<dbReference type="EMBL" id="PKUS01000039">
    <property type="protein sequence ID" value="PLW67075.1"/>
    <property type="molecule type" value="Genomic_DNA"/>
</dbReference>
<feature type="signal peptide" evidence="12">
    <location>
        <begin position="1"/>
        <end position="18"/>
    </location>
</feature>
<accession>A0A2N5WXX0</accession>
<protein>
    <recommendedName>
        <fullName evidence="11 12">Outer membrane lipoprotein Blc</fullName>
    </recommendedName>
</protein>